<dbReference type="CDD" id="cd06971">
    <property type="entry name" value="PgpA"/>
    <property type="match status" value="1"/>
</dbReference>
<dbReference type="InterPro" id="IPR026037">
    <property type="entry name" value="PgpA"/>
</dbReference>
<organism evidence="4 5">
    <name type="scientific">Variovorax dokdonensis</name>
    <dbReference type="NCBI Taxonomy" id="344883"/>
    <lineage>
        <taxon>Bacteria</taxon>
        <taxon>Pseudomonadati</taxon>
        <taxon>Pseudomonadota</taxon>
        <taxon>Betaproteobacteria</taxon>
        <taxon>Burkholderiales</taxon>
        <taxon>Comamonadaceae</taxon>
        <taxon>Variovorax</taxon>
    </lineage>
</organism>
<evidence type="ECO:0000313" key="5">
    <source>
        <dbReference type="Proteomes" id="UP001174908"/>
    </source>
</evidence>
<keyword evidence="5" id="KW-1185">Reference proteome</keyword>
<keyword evidence="2" id="KW-0472">Membrane</keyword>
<keyword evidence="2" id="KW-0812">Transmembrane</keyword>
<dbReference type="EMBL" id="JASZYV010000002">
    <property type="protein sequence ID" value="MDM0044895.1"/>
    <property type="molecule type" value="Genomic_DNA"/>
</dbReference>
<accession>A0ABT7NAC8</accession>
<feature type="domain" description="YutG/PgpA" evidence="3">
    <location>
        <begin position="49"/>
        <end position="200"/>
    </location>
</feature>
<reference evidence="4" key="1">
    <citation type="submission" date="2023-06" db="EMBL/GenBank/DDBJ databases">
        <authorList>
            <person name="Jiang Y."/>
            <person name="Liu Q."/>
        </authorList>
    </citation>
    <scope>NUCLEOTIDE SEQUENCE</scope>
    <source>
        <strain evidence="4">CGMCC 1.12089</strain>
    </source>
</reference>
<dbReference type="Proteomes" id="UP001174908">
    <property type="component" value="Unassembled WGS sequence"/>
</dbReference>
<dbReference type="Pfam" id="PF04608">
    <property type="entry name" value="PgpA"/>
    <property type="match status" value="1"/>
</dbReference>
<dbReference type="PANTHER" id="PTHR36305:SF1">
    <property type="entry name" value="PHOSPHATIDYLGLYCEROPHOSPHATASE A"/>
    <property type="match status" value="1"/>
</dbReference>
<protein>
    <submittedName>
        <fullName evidence="4">Phosphatidylglycerophosphatase A</fullName>
    </submittedName>
</protein>
<evidence type="ECO:0000313" key="4">
    <source>
        <dbReference type="EMBL" id="MDM0044895.1"/>
    </source>
</evidence>
<dbReference type="SUPFAM" id="SSF101307">
    <property type="entry name" value="YutG-like"/>
    <property type="match status" value="1"/>
</dbReference>
<proteinExistence type="predicted"/>
<evidence type="ECO:0000256" key="1">
    <source>
        <dbReference type="SAM" id="MobiDB-lite"/>
    </source>
</evidence>
<evidence type="ECO:0000256" key="2">
    <source>
        <dbReference type="SAM" id="Phobius"/>
    </source>
</evidence>
<feature type="transmembrane region" description="Helical" evidence="2">
    <location>
        <begin position="80"/>
        <end position="101"/>
    </location>
</feature>
<feature type="region of interest" description="Disordered" evidence="1">
    <location>
        <begin position="1"/>
        <end position="28"/>
    </location>
</feature>
<dbReference type="PANTHER" id="PTHR36305">
    <property type="entry name" value="PHOSPHATIDYLGLYCEROPHOSPHATASE A"/>
    <property type="match status" value="1"/>
</dbReference>
<dbReference type="InterPro" id="IPR036681">
    <property type="entry name" value="PgpA-like_sf"/>
</dbReference>
<sequence length="207" mass="22092">MPADTPSTTPPPSASFPDSPDSSSRASAASAAPARPTVKFLFAHPAHFIALGAGSGLARRAPGTVGTLWAWAAFLVMQSWLPPATIGWIILAGLPIGWWACTVTARHMGIADPGSIVWDEVVAFWIVLWLVLPAGLLAQVIAFALFRYFDAAKPGPVRWADQLFKQRSAAPQATRWRAAGFGILLDDLVAAFCTLLVIALWRAFVSS</sequence>
<name>A0ABT7NAC8_9BURK</name>
<feature type="transmembrane region" description="Helical" evidence="2">
    <location>
        <begin position="178"/>
        <end position="201"/>
    </location>
</feature>
<dbReference type="InterPro" id="IPR007686">
    <property type="entry name" value="YutG/PgpA"/>
</dbReference>
<evidence type="ECO:0000259" key="3">
    <source>
        <dbReference type="Pfam" id="PF04608"/>
    </source>
</evidence>
<feature type="transmembrane region" description="Helical" evidence="2">
    <location>
        <begin position="122"/>
        <end position="149"/>
    </location>
</feature>
<keyword evidence="2" id="KW-1133">Transmembrane helix</keyword>
<comment type="caution">
    <text evidence="4">The sequence shown here is derived from an EMBL/GenBank/DDBJ whole genome shotgun (WGS) entry which is preliminary data.</text>
</comment>
<gene>
    <name evidence="4" type="ORF">QTH91_10400</name>
</gene>
<dbReference type="RefSeq" id="WP_286660006.1">
    <property type="nucleotide sequence ID" value="NZ_JASZYV010000002.1"/>
</dbReference>
<feature type="compositionally biased region" description="Low complexity" evidence="1">
    <location>
        <begin position="15"/>
        <end position="28"/>
    </location>
</feature>